<sequence>MSIEYPVKTPYLQALEDLSIALSTSEKEGISTAEASIRTKQFGLNSYKSQKQKSIWQMAFEQFNSPIVYLLLVAGLVSLYFKNSLEAIAIFIVIVVNAIIGFFMELQARTSMRALKKMDVSYAKVVRGGKELEIASEQLTIGDLLLLEAGDVVSGDGRIVFSNGLQVDESSLTGESFPVFKTSNIDNEKLESSHALNMVYKGTAVLNGNAKVIITGIAEHTELGKISELVGRSKSTKTPLDIKIGKLTKKLIWITLVLILVFVITGLLEGRAWLEVLKTSIALAVAAFPEGLPIVATVALAYGMLLMARKNAIVKKLSSVETLGSVNVILTDKTGTLTENKISVEMLSFPDQEFHVSMKNGKLKFKEDDIEKSKENFDFLVRIGTLCNNAPVNPDAKNQKAFGDPVEISLLLLADAAGFPAQKTVSEFERLSEIPFSSESKLMATLHKANKSFFVSAKGAVEKVLLKCSHIQSGDSILDLSAEKKKEILSKAELLSASGLRVLAFAYQSSDTKPDEDYLKDLVYVGLVGFLDPPRRDIKGAISECHSAGIKIVMITGDHPMTALNIAKRVGIAEEQDDKVIAGSELPDMAALSKEWKGRILSTTVFARTTPKQKLEIVDVYQKAGYIVAMTGDGVNDAPALKKANVGIAMGLRGTQVAKETASIVLKDDSFASITHAVAHGREIFQNIQRFVIYLVSCNLSEILIITILGFLAQGTMLFPLQILFLNMITDVFPALALGLGKGDLTVMQRPPRDPKLGIVSNRNWLVILIYAVLMSGAVILAIFMCRFYITSDVKVINNVAFITLASCQLFHVFNMSSLQSGMIMNEVTKNKFVWLALLLCFFLLIVVYFFEASREALNLNVISGQAWLIAILSSMLPLIFVQLYKLFRMQKSQSQQSTKNLNK</sequence>
<feature type="transmembrane region" description="Helical" evidence="10">
    <location>
        <begin position="691"/>
        <end position="713"/>
    </location>
</feature>
<evidence type="ECO:0000256" key="2">
    <source>
        <dbReference type="ARBA" id="ARBA00005675"/>
    </source>
</evidence>
<evidence type="ECO:0000256" key="4">
    <source>
        <dbReference type="ARBA" id="ARBA00022692"/>
    </source>
</evidence>
<dbReference type="GO" id="GO:0005524">
    <property type="term" value="F:ATP binding"/>
    <property type="evidence" value="ECO:0007669"/>
    <property type="project" value="UniProtKB-KW"/>
</dbReference>
<dbReference type="GO" id="GO:0016887">
    <property type="term" value="F:ATP hydrolysis activity"/>
    <property type="evidence" value="ECO:0007669"/>
    <property type="project" value="InterPro"/>
</dbReference>
<dbReference type="GO" id="GO:1990573">
    <property type="term" value="P:potassium ion import across plasma membrane"/>
    <property type="evidence" value="ECO:0007669"/>
    <property type="project" value="TreeGrafter"/>
</dbReference>
<evidence type="ECO:0000256" key="10">
    <source>
        <dbReference type="SAM" id="Phobius"/>
    </source>
</evidence>
<evidence type="ECO:0000313" key="13">
    <source>
        <dbReference type="Proteomes" id="UP000295668"/>
    </source>
</evidence>
<keyword evidence="5" id="KW-0547">Nucleotide-binding</keyword>
<feature type="transmembrane region" description="Helical" evidence="10">
    <location>
        <begin position="280"/>
        <end position="308"/>
    </location>
</feature>
<dbReference type="Pfam" id="PF00689">
    <property type="entry name" value="Cation_ATPase_C"/>
    <property type="match status" value="1"/>
</dbReference>
<feature type="transmembrane region" description="Helical" evidence="10">
    <location>
        <begin position="863"/>
        <end position="885"/>
    </location>
</feature>
<dbReference type="Gene3D" id="2.70.150.10">
    <property type="entry name" value="Calcium-transporting ATPase, cytoplasmic transduction domain A"/>
    <property type="match status" value="1"/>
</dbReference>
<dbReference type="SUPFAM" id="SSF81665">
    <property type="entry name" value="Calcium ATPase, transmembrane domain M"/>
    <property type="match status" value="1"/>
</dbReference>
<dbReference type="InterPro" id="IPR050510">
    <property type="entry name" value="Cation_transp_ATPase_P-type"/>
</dbReference>
<dbReference type="FunFam" id="3.40.50.1000:FF:000083">
    <property type="entry name" value="Sodium/potassium-transporting ATPase subunit alpha"/>
    <property type="match status" value="1"/>
</dbReference>
<evidence type="ECO:0000256" key="1">
    <source>
        <dbReference type="ARBA" id="ARBA00004651"/>
    </source>
</evidence>
<comment type="caution">
    <text evidence="12">The sequence shown here is derived from an EMBL/GenBank/DDBJ whole genome shotgun (WGS) entry which is preliminary data.</text>
</comment>
<dbReference type="InterPro" id="IPR023298">
    <property type="entry name" value="ATPase_P-typ_TM_dom_sf"/>
</dbReference>
<dbReference type="SFLD" id="SFLDS00003">
    <property type="entry name" value="Haloacid_Dehalogenase"/>
    <property type="match status" value="1"/>
</dbReference>
<evidence type="ECO:0000256" key="7">
    <source>
        <dbReference type="ARBA" id="ARBA00022967"/>
    </source>
</evidence>
<dbReference type="Proteomes" id="UP000295668">
    <property type="component" value="Unassembled WGS sequence"/>
</dbReference>
<dbReference type="SUPFAM" id="SSF81660">
    <property type="entry name" value="Metal cation-transporting ATPase, ATP-binding domain N"/>
    <property type="match status" value="1"/>
</dbReference>
<dbReference type="InterPro" id="IPR059000">
    <property type="entry name" value="ATPase_P-type_domA"/>
</dbReference>
<keyword evidence="7" id="KW-1278">Translocase</keyword>
<dbReference type="Gene3D" id="1.20.1110.10">
    <property type="entry name" value="Calcium-transporting ATPase, transmembrane domain"/>
    <property type="match status" value="1"/>
</dbReference>
<reference evidence="12 13" key="1">
    <citation type="submission" date="2019-02" db="EMBL/GenBank/DDBJ databases">
        <title>Pedobacter sp. nov., a novel speices isolated from soil of pinguins habitat in Antarcitica.</title>
        <authorList>
            <person name="He R.-H."/>
        </authorList>
    </citation>
    <scope>NUCLEOTIDE SEQUENCE [LARGE SCALE GENOMIC DNA]</scope>
    <source>
        <strain evidence="12 13">E01020</strain>
    </source>
</reference>
<feature type="transmembrane region" description="Helical" evidence="10">
    <location>
        <begin position="719"/>
        <end position="740"/>
    </location>
</feature>
<dbReference type="SMART" id="SM00831">
    <property type="entry name" value="Cation_ATPase_N"/>
    <property type="match status" value="1"/>
</dbReference>
<dbReference type="InterPro" id="IPR008250">
    <property type="entry name" value="ATPase_P-typ_transduc_dom_A_sf"/>
</dbReference>
<dbReference type="PANTHER" id="PTHR43294">
    <property type="entry name" value="SODIUM/POTASSIUM-TRANSPORTING ATPASE SUBUNIT ALPHA"/>
    <property type="match status" value="1"/>
</dbReference>
<comment type="similarity">
    <text evidence="2">Belongs to the cation transport ATPase (P-type) (TC 3.A.3) family. Type IIA subfamily.</text>
</comment>
<gene>
    <name evidence="12" type="ORF">EZJ43_08160</name>
</gene>
<dbReference type="GO" id="GO:0005391">
    <property type="term" value="F:P-type sodium:potassium-exchanging transporter activity"/>
    <property type="evidence" value="ECO:0007669"/>
    <property type="project" value="TreeGrafter"/>
</dbReference>
<dbReference type="InterPro" id="IPR023299">
    <property type="entry name" value="ATPase_P-typ_cyto_dom_N"/>
</dbReference>
<feature type="domain" description="Cation-transporting P-type ATPase N-terminal" evidence="11">
    <location>
        <begin position="9"/>
        <end position="83"/>
    </location>
</feature>
<dbReference type="OrthoDB" id="9770315at2"/>
<feature type="transmembrane region" description="Helical" evidence="10">
    <location>
        <begin position="796"/>
        <end position="813"/>
    </location>
</feature>
<proteinExistence type="inferred from homology"/>
<evidence type="ECO:0000313" key="12">
    <source>
        <dbReference type="EMBL" id="TDG36482.1"/>
    </source>
</evidence>
<dbReference type="Pfam" id="PF00122">
    <property type="entry name" value="E1-E2_ATPase"/>
    <property type="match status" value="1"/>
</dbReference>
<evidence type="ECO:0000256" key="5">
    <source>
        <dbReference type="ARBA" id="ARBA00022741"/>
    </source>
</evidence>
<dbReference type="InterPro" id="IPR036412">
    <property type="entry name" value="HAD-like_sf"/>
</dbReference>
<feature type="transmembrane region" description="Helical" evidence="10">
    <location>
        <begin position="87"/>
        <end position="108"/>
    </location>
</feature>
<evidence type="ECO:0000256" key="9">
    <source>
        <dbReference type="ARBA" id="ARBA00023136"/>
    </source>
</evidence>
<dbReference type="SFLD" id="SFLDG00002">
    <property type="entry name" value="C1.7:_P-type_atpase_like"/>
    <property type="match status" value="1"/>
</dbReference>
<accession>A0A4R5MLJ1</accession>
<dbReference type="InterPro" id="IPR023214">
    <property type="entry name" value="HAD_sf"/>
</dbReference>
<protein>
    <submittedName>
        <fullName evidence="12">Cation-translocating P-type ATPase</fullName>
    </submittedName>
</protein>
<dbReference type="InterPro" id="IPR018303">
    <property type="entry name" value="ATPase_P-typ_P_site"/>
</dbReference>
<dbReference type="Pfam" id="PF00690">
    <property type="entry name" value="Cation_ATPase_N"/>
    <property type="match status" value="1"/>
</dbReference>
<keyword evidence="3" id="KW-1003">Cell membrane</keyword>
<evidence type="ECO:0000256" key="6">
    <source>
        <dbReference type="ARBA" id="ARBA00022840"/>
    </source>
</evidence>
<dbReference type="SUPFAM" id="SSF56784">
    <property type="entry name" value="HAD-like"/>
    <property type="match status" value="1"/>
</dbReference>
<dbReference type="EMBL" id="SJCY01000004">
    <property type="protein sequence ID" value="TDG36482.1"/>
    <property type="molecule type" value="Genomic_DNA"/>
</dbReference>
<dbReference type="GO" id="GO:0036376">
    <property type="term" value="P:sodium ion export across plasma membrane"/>
    <property type="evidence" value="ECO:0007669"/>
    <property type="project" value="TreeGrafter"/>
</dbReference>
<comment type="subcellular location">
    <subcellularLocation>
        <location evidence="1">Cell membrane</location>
        <topology evidence="1">Multi-pass membrane protein</topology>
    </subcellularLocation>
</comment>
<feature type="transmembrane region" description="Helical" evidence="10">
    <location>
        <begin position="833"/>
        <end position="851"/>
    </location>
</feature>
<dbReference type="GO" id="GO:0005886">
    <property type="term" value="C:plasma membrane"/>
    <property type="evidence" value="ECO:0007669"/>
    <property type="project" value="UniProtKB-SubCell"/>
</dbReference>
<dbReference type="Gene3D" id="3.40.50.1000">
    <property type="entry name" value="HAD superfamily/HAD-like"/>
    <property type="match status" value="1"/>
</dbReference>
<dbReference type="InterPro" id="IPR004014">
    <property type="entry name" value="ATPase_P-typ_cation-transptr_N"/>
</dbReference>
<dbReference type="NCBIfam" id="TIGR01494">
    <property type="entry name" value="ATPase_P-type"/>
    <property type="match status" value="2"/>
</dbReference>
<keyword evidence="8 10" id="KW-1133">Transmembrane helix</keyword>
<dbReference type="GO" id="GO:1902600">
    <property type="term" value="P:proton transmembrane transport"/>
    <property type="evidence" value="ECO:0007669"/>
    <property type="project" value="TreeGrafter"/>
</dbReference>
<dbReference type="SUPFAM" id="SSF81653">
    <property type="entry name" value="Calcium ATPase, transduction domain A"/>
    <property type="match status" value="1"/>
</dbReference>
<dbReference type="RefSeq" id="WP_133262211.1">
    <property type="nucleotide sequence ID" value="NZ_SJCY01000004.1"/>
</dbReference>
<name>A0A4R5MLJ1_9SPHI</name>
<dbReference type="Gene3D" id="3.40.1110.10">
    <property type="entry name" value="Calcium-transporting ATPase, cytoplasmic domain N"/>
    <property type="match status" value="1"/>
</dbReference>
<dbReference type="PRINTS" id="PR00119">
    <property type="entry name" value="CATATPASE"/>
</dbReference>
<keyword evidence="9 10" id="KW-0472">Membrane</keyword>
<dbReference type="InterPro" id="IPR044492">
    <property type="entry name" value="P_typ_ATPase_HD_dom"/>
</dbReference>
<keyword evidence="13" id="KW-1185">Reference proteome</keyword>
<dbReference type="PROSITE" id="PS00154">
    <property type="entry name" value="ATPASE_E1_E2"/>
    <property type="match status" value="1"/>
</dbReference>
<feature type="transmembrane region" description="Helical" evidence="10">
    <location>
        <begin position="765"/>
        <end position="790"/>
    </location>
</feature>
<dbReference type="AlphaFoldDB" id="A0A4R5MLJ1"/>
<dbReference type="InterPro" id="IPR001757">
    <property type="entry name" value="P_typ_ATPase"/>
</dbReference>
<dbReference type="GO" id="GO:0006883">
    <property type="term" value="P:intracellular sodium ion homeostasis"/>
    <property type="evidence" value="ECO:0007669"/>
    <property type="project" value="TreeGrafter"/>
</dbReference>
<dbReference type="GO" id="GO:0030007">
    <property type="term" value="P:intracellular potassium ion homeostasis"/>
    <property type="evidence" value="ECO:0007669"/>
    <property type="project" value="TreeGrafter"/>
</dbReference>
<dbReference type="PANTHER" id="PTHR43294:SF21">
    <property type="entry name" value="CATION TRANSPORTING ATPASE"/>
    <property type="match status" value="1"/>
</dbReference>
<evidence type="ECO:0000256" key="3">
    <source>
        <dbReference type="ARBA" id="ARBA00022475"/>
    </source>
</evidence>
<feature type="transmembrane region" description="Helical" evidence="10">
    <location>
        <begin position="251"/>
        <end position="268"/>
    </location>
</feature>
<evidence type="ECO:0000256" key="8">
    <source>
        <dbReference type="ARBA" id="ARBA00022989"/>
    </source>
</evidence>
<keyword evidence="4 10" id="KW-0812">Transmembrane</keyword>
<organism evidence="12 13">
    <name type="scientific">Pedobacter changchengzhani</name>
    <dbReference type="NCBI Taxonomy" id="2529274"/>
    <lineage>
        <taxon>Bacteria</taxon>
        <taxon>Pseudomonadati</taxon>
        <taxon>Bacteroidota</taxon>
        <taxon>Sphingobacteriia</taxon>
        <taxon>Sphingobacteriales</taxon>
        <taxon>Sphingobacteriaceae</taxon>
        <taxon>Pedobacter</taxon>
    </lineage>
</organism>
<evidence type="ECO:0000259" key="11">
    <source>
        <dbReference type="SMART" id="SM00831"/>
    </source>
</evidence>
<dbReference type="PRINTS" id="PR00120">
    <property type="entry name" value="HATPASE"/>
</dbReference>
<dbReference type="Pfam" id="PF13246">
    <property type="entry name" value="Cation_ATPase"/>
    <property type="match status" value="1"/>
</dbReference>
<keyword evidence="6" id="KW-0067">ATP-binding</keyword>
<dbReference type="SFLD" id="SFLDF00027">
    <property type="entry name" value="p-type_atpase"/>
    <property type="match status" value="1"/>
</dbReference>
<feature type="transmembrane region" description="Helical" evidence="10">
    <location>
        <begin position="63"/>
        <end position="81"/>
    </location>
</feature>
<dbReference type="InterPro" id="IPR006068">
    <property type="entry name" value="ATPase_P-typ_cation-transptr_C"/>
</dbReference>